<dbReference type="AlphaFoldDB" id="A0AAC8QD35"/>
<feature type="compositionally biased region" description="Basic residues" evidence="1">
    <location>
        <begin position="38"/>
        <end position="48"/>
    </location>
</feature>
<dbReference type="EMBL" id="CP011509">
    <property type="protein sequence ID" value="AKJ05264.1"/>
    <property type="molecule type" value="Genomic_DNA"/>
</dbReference>
<proteinExistence type="predicted"/>
<sequence>MKEAVLPGGRRERPVTRGDGPPSRARRASRVRQEWRDGRRRAPRVRRE</sequence>
<name>A0AAC8QD35_9BACT</name>
<dbReference type="Proteomes" id="UP000035579">
    <property type="component" value="Chromosome"/>
</dbReference>
<feature type="region of interest" description="Disordered" evidence="1">
    <location>
        <begin position="1"/>
        <end position="48"/>
    </location>
</feature>
<feature type="compositionally biased region" description="Basic and acidic residues" evidence="1">
    <location>
        <begin position="1"/>
        <end position="16"/>
    </location>
</feature>
<reference evidence="2 3" key="1">
    <citation type="submission" date="2015-05" db="EMBL/GenBank/DDBJ databases">
        <title>Genome assembly of Archangium gephyra DSM 2261.</title>
        <authorList>
            <person name="Sharma G."/>
            <person name="Subramanian S."/>
        </authorList>
    </citation>
    <scope>NUCLEOTIDE SEQUENCE [LARGE SCALE GENOMIC DNA]</scope>
    <source>
        <strain evidence="2 3">DSM 2261</strain>
    </source>
</reference>
<gene>
    <name evidence="2" type="ORF">AA314_06890</name>
</gene>
<accession>A0AAC8QD35</accession>
<protein>
    <submittedName>
        <fullName evidence="2">Uncharacterized protein</fullName>
    </submittedName>
</protein>
<dbReference type="KEGG" id="age:AA314_06890"/>
<organism evidence="2 3">
    <name type="scientific">Archangium gephyra</name>
    <dbReference type="NCBI Taxonomy" id="48"/>
    <lineage>
        <taxon>Bacteria</taxon>
        <taxon>Pseudomonadati</taxon>
        <taxon>Myxococcota</taxon>
        <taxon>Myxococcia</taxon>
        <taxon>Myxococcales</taxon>
        <taxon>Cystobacterineae</taxon>
        <taxon>Archangiaceae</taxon>
        <taxon>Archangium</taxon>
    </lineage>
</organism>
<evidence type="ECO:0000256" key="1">
    <source>
        <dbReference type="SAM" id="MobiDB-lite"/>
    </source>
</evidence>
<evidence type="ECO:0000313" key="2">
    <source>
        <dbReference type="EMBL" id="AKJ05264.1"/>
    </source>
</evidence>
<evidence type="ECO:0000313" key="3">
    <source>
        <dbReference type="Proteomes" id="UP000035579"/>
    </source>
</evidence>